<feature type="compositionally biased region" description="Basic residues" evidence="8">
    <location>
        <begin position="353"/>
        <end position="363"/>
    </location>
</feature>
<sequence length="547" mass="64246">MSKNDKNQKLTAYESYKKIESEIKFQTNLLEKSNPTIRCPIHQYNYSKTCRQCKKIVVEEVPTYQEKSINMDKYHYDVGDRGDNIIPIRGENAISNMNSLVRQNILTCQYYKELLQIRDINDIVTETDKIVTSVGTWAGPGVPSSFFCILHKLMSMNLNVKQLQILCDWKLNPYVRCLGLLYLRYSLDPNFLWGWMKRYILDEQEFKPSKDETITIGDYCERLLTDLNYYNTRLPRIPQQIDTIIQAKILLAQEKRQRRNINQRIMPLLQPGVSVRAISQKDDEWHVGKIENIDGTFLIIQFEEEKERISLGEIEFIPKNDEQRLYIAQMITEGMQEGQIQLPQEVISQKSPSKSKSKKKKRSSSTSSESSSSRSKSRHRSHKKKKNKHKSQKEHKKKKDKKKEKEREKLKQKKDKDREREKDKERDKEKERQRSNSPELGQYETNKERQERLEKEIRRKQMDKAVAHSKQDVAKIPASYKTSLAAALPTSTKPVRQSSPSPIKKKEQFIELGNSDNNNTKFEKESKTDQNNPFLKELIKKYGDDDV</sequence>
<organism evidence="9 10">
    <name type="scientific">Paramecium primaurelia</name>
    <dbReference type="NCBI Taxonomy" id="5886"/>
    <lineage>
        <taxon>Eukaryota</taxon>
        <taxon>Sar</taxon>
        <taxon>Alveolata</taxon>
        <taxon>Ciliophora</taxon>
        <taxon>Intramacronucleata</taxon>
        <taxon>Oligohymenophorea</taxon>
        <taxon>Peniculida</taxon>
        <taxon>Parameciidae</taxon>
        <taxon>Paramecium</taxon>
    </lineage>
</organism>
<accession>A0A8S1PJ07</accession>
<feature type="compositionally biased region" description="Basic residues" evidence="8">
    <location>
        <begin position="375"/>
        <end position="402"/>
    </location>
</feature>
<evidence type="ECO:0000256" key="8">
    <source>
        <dbReference type="SAM" id="MobiDB-lite"/>
    </source>
</evidence>
<feature type="compositionally biased region" description="Basic and acidic residues" evidence="8">
    <location>
        <begin position="445"/>
        <end position="473"/>
    </location>
</feature>
<protein>
    <recommendedName>
        <fullName evidence="7">Pre-mRNA-splicing factor 38</fullName>
    </recommendedName>
</protein>
<comment type="similarity">
    <text evidence="2 7">Belongs to the PRP38 family.</text>
</comment>
<feature type="compositionally biased region" description="Polar residues" evidence="8">
    <location>
        <begin position="489"/>
        <end position="501"/>
    </location>
</feature>
<dbReference type="OMA" id="ERSHKHD"/>
<feature type="compositionally biased region" description="Basic and acidic residues" evidence="8">
    <location>
        <begin position="537"/>
        <end position="547"/>
    </location>
</feature>
<dbReference type="GO" id="GO:0000398">
    <property type="term" value="P:mRNA splicing, via spliceosome"/>
    <property type="evidence" value="ECO:0007669"/>
    <property type="project" value="UniProtKB-UniRule"/>
</dbReference>
<dbReference type="Pfam" id="PF03371">
    <property type="entry name" value="PRP38"/>
    <property type="match status" value="1"/>
</dbReference>
<comment type="caution">
    <text evidence="9">The sequence shown here is derived from an EMBL/GenBank/DDBJ whole genome shotgun (WGS) entry which is preliminary data.</text>
</comment>
<keyword evidence="6 7" id="KW-0539">Nucleus</keyword>
<gene>
    <name evidence="9" type="ORF">PPRIM_AZ9-3.1.T1190043</name>
</gene>
<comment type="function">
    <text evidence="7">Required for pre-mRNA splicing.</text>
</comment>
<dbReference type="EMBL" id="CAJJDM010000122">
    <property type="protein sequence ID" value="CAD8102713.1"/>
    <property type="molecule type" value="Genomic_DNA"/>
</dbReference>
<keyword evidence="5 7" id="KW-0508">mRNA splicing</keyword>
<dbReference type="GO" id="GO:0005681">
    <property type="term" value="C:spliceosomal complex"/>
    <property type="evidence" value="ECO:0007669"/>
    <property type="project" value="UniProtKB-KW"/>
</dbReference>
<keyword evidence="4 7" id="KW-0747">Spliceosome</keyword>
<dbReference type="PANTHER" id="PTHR23142">
    <property type="entry name" value="PRE-MRNA-SPLICING FACTOR 38A-RELATED"/>
    <property type="match status" value="1"/>
</dbReference>
<evidence type="ECO:0000313" key="9">
    <source>
        <dbReference type="EMBL" id="CAD8102713.1"/>
    </source>
</evidence>
<evidence type="ECO:0000256" key="2">
    <source>
        <dbReference type="ARBA" id="ARBA00006164"/>
    </source>
</evidence>
<comment type="subcellular location">
    <subcellularLocation>
        <location evidence="1 7">Nucleus</location>
    </subcellularLocation>
</comment>
<evidence type="ECO:0000313" key="10">
    <source>
        <dbReference type="Proteomes" id="UP000688137"/>
    </source>
</evidence>
<dbReference type="AlphaFoldDB" id="A0A8S1PJ07"/>
<proteinExistence type="inferred from homology"/>
<evidence type="ECO:0000256" key="1">
    <source>
        <dbReference type="ARBA" id="ARBA00004123"/>
    </source>
</evidence>
<keyword evidence="3 7" id="KW-0507">mRNA processing</keyword>
<dbReference type="Proteomes" id="UP000688137">
    <property type="component" value="Unassembled WGS sequence"/>
</dbReference>
<reference evidence="9" key="1">
    <citation type="submission" date="2021-01" db="EMBL/GenBank/DDBJ databases">
        <authorList>
            <consortium name="Genoscope - CEA"/>
            <person name="William W."/>
        </authorList>
    </citation>
    <scope>NUCLEOTIDE SEQUENCE</scope>
</reference>
<evidence type="ECO:0000256" key="7">
    <source>
        <dbReference type="RuleBase" id="RU367025"/>
    </source>
</evidence>
<evidence type="ECO:0000256" key="5">
    <source>
        <dbReference type="ARBA" id="ARBA00023187"/>
    </source>
</evidence>
<dbReference type="InterPro" id="IPR005037">
    <property type="entry name" value="PRP38"/>
</dbReference>
<feature type="compositionally biased region" description="Low complexity" evidence="8">
    <location>
        <begin position="364"/>
        <end position="374"/>
    </location>
</feature>
<name>A0A8S1PJ07_PARPR</name>
<evidence type="ECO:0000256" key="3">
    <source>
        <dbReference type="ARBA" id="ARBA00022664"/>
    </source>
</evidence>
<evidence type="ECO:0000256" key="6">
    <source>
        <dbReference type="ARBA" id="ARBA00023242"/>
    </source>
</evidence>
<keyword evidence="10" id="KW-1185">Reference proteome</keyword>
<feature type="compositionally biased region" description="Basic and acidic residues" evidence="8">
    <location>
        <begin position="403"/>
        <end position="434"/>
    </location>
</feature>
<evidence type="ECO:0000256" key="4">
    <source>
        <dbReference type="ARBA" id="ARBA00022728"/>
    </source>
</evidence>
<feature type="region of interest" description="Disordered" evidence="8">
    <location>
        <begin position="345"/>
        <end position="547"/>
    </location>
</feature>